<sequence>MEQSTAAIAISPLFVLIQLCLFVVGVICLVMFIKLARRGIAALDAYIEKESQIK</sequence>
<dbReference type="Proteomes" id="UP001221519">
    <property type="component" value="Chromosome"/>
</dbReference>
<organism evidence="2 3">
    <name type="scientific">Paenibacillus urinalis</name>
    <dbReference type="NCBI Taxonomy" id="521520"/>
    <lineage>
        <taxon>Bacteria</taxon>
        <taxon>Bacillati</taxon>
        <taxon>Bacillota</taxon>
        <taxon>Bacilli</taxon>
        <taxon>Bacillales</taxon>
        <taxon>Paenibacillaceae</taxon>
        <taxon>Paenibacillus</taxon>
    </lineage>
</organism>
<accession>A0ABY7XDP5</accession>
<keyword evidence="1" id="KW-0472">Membrane</keyword>
<name>A0ABY7XDP5_9BACL</name>
<evidence type="ECO:0000313" key="3">
    <source>
        <dbReference type="Proteomes" id="UP001221519"/>
    </source>
</evidence>
<evidence type="ECO:0000313" key="2">
    <source>
        <dbReference type="EMBL" id="WDI03718.1"/>
    </source>
</evidence>
<keyword evidence="1" id="KW-1133">Transmembrane helix</keyword>
<reference evidence="2 3" key="1">
    <citation type="submission" date="2023-02" db="EMBL/GenBank/DDBJ databases">
        <title>Pathogen: clinical or host-associated sample.</title>
        <authorList>
            <person name="Hergert J."/>
            <person name="Casey R."/>
            <person name="Wagner J."/>
            <person name="Young E.L."/>
            <person name="Oakeson K.F."/>
        </authorList>
    </citation>
    <scope>NUCLEOTIDE SEQUENCE [LARGE SCALE GENOMIC DNA]</scope>
    <source>
        <strain evidence="2 3">2022CK-00829</strain>
    </source>
</reference>
<protein>
    <submittedName>
        <fullName evidence="2">Uncharacterized protein</fullName>
    </submittedName>
</protein>
<keyword evidence="1" id="KW-0812">Transmembrane</keyword>
<gene>
    <name evidence="2" type="ORF">PUW25_07120</name>
</gene>
<feature type="transmembrane region" description="Helical" evidence="1">
    <location>
        <begin position="6"/>
        <end position="33"/>
    </location>
</feature>
<dbReference type="EMBL" id="CP118108">
    <property type="protein sequence ID" value="WDI03718.1"/>
    <property type="molecule type" value="Genomic_DNA"/>
</dbReference>
<keyword evidence="3" id="KW-1185">Reference proteome</keyword>
<dbReference type="RefSeq" id="WP_205053586.1">
    <property type="nucleotide sequence ID" value="NZ_CP118106.1"/>
</dbReference>
<proteinExistence type="predicted"/>
<evidence type="ECO:0000256" key="1">
    <source>
        <dbReference type="SAM" id="Phobius"/>
    </source>
</evidence>